<keyword evidence="3" id="KW-1185">Reference proteome</keyword>
<feature type="compositionally biased region" description="Low complexity" evidence="1">
    <location>
        <begin position="757"/>
        <end position="785"/>
    </location>
</feature>
<organism evidence="2 3">
    <name type="scientific">Exidia glandulosa HHB12029</name>
    <dbReference type="NCBI Taxonomy" id="1314781"/>
    <lineage>
        <taxon>Eukaryota</taxon>
        <taxon>Fungi</taxon>
        <taxon>Dikarya</taxon>
        <taxon>Basidiomycota</taxon>
        <taxon>Agaricomycotina</taxon>
        <taxon>Agaricomycetes</taxon>
        <taxon>Auriculariales</taxon>
        <taxon>Exidiaceae</taxon>
        <taxon>Exidia</taxon>
    </lineage>
</organism>
<evidence type="ECO:0000256" key="1">
    <source>
        <dbReference type="SAM" id="MobiDB-lite"/>
    </source>
</evidence>
<dbReference type="AlphaFoldDB" id="A0A165CER6"/>
<feature type="compositionally biased region" description="Low complexity" evidence="1">
    <location>
        <begin position="292"/>
        <end position="304"/>
    </location>
</feature>
<feature type="region of interest" description="Disordered" evidence="1">
    <location>
        <begin position="1"/>
        <end position="451"/>
    </location>
</feature>
<sequence>MSALPKGNLDPEVELPAPTQNVPDEAETLPPPSPHAPSYEENDPTRPATPPPSYPTAGAKRPLPDTPSFGAEAEERFVARSLDNERAHRRSSRLAARVSNASTTSALSASLAQAGSSAAGAGITAGPSAPPASASNAPVTLDSPLSTNPPSDEDESEPEPDSRDKGKGRADQVARSDEPEAQPEPQGKGKGRADQPPTVRPTAKERAADIVAQYHGLAAGPNRDLGEYVRPTRAHQTPRVSVPIRVSDSGKCLVAVEPDEDFVPSPTDAFAPKPKPAQPPPKGDSSRPHPAPTTTASTRTSQTADSIERDRHHAEAAAIAYEAGAPPSTRPFDDDNDKPEDFMDYEMDLAPNSPTVEHVERRRTRSIARSMNTPSPPAEAYHPVRSPLPPSSFGAYSSSEEDGPEVFDPAAMAPPSDSEDEWENVRQPDTAQPAQARGRRRGGLALPPPMVLSDSERRRMVRMHPSLEKATITFFGSGAREIDGMPRNFIWQNVAESQRKLFRKQKYSIILRYHVAEGELVPAEAAVADFIPPLLGRLWPVQYAAGTHRVYAVGLQRADNAAGYPARLSFILADNEDYVHDTLKPHRAITIGKHGFFVYRIKERKSSDHMYILARLPKHPDVIPWLHQALVDAWRQSSAVQELARYAGVLPEGMDHIDVMEQSLTIRELEVTHRRTNVPKKQLSVHVTPLNHSPDAYLAQRAALSAIKVTDPRFGTAMAETEEWDCLDCDGITHPAGVCFAEKLENWPPGANVHRGPTPSTSSTSNPSTNPSSSSQPAPNIRIPAPRQPAPADRTQRSQPPAQGSARPNQNARGRSARRGAWEGPSRGTRGRGRGGF</sequence>
<feature type="compositionally biased region" description="Polar residues" evidence="1">
    <location>
        <begin position="797"/>
        <end position="813"/>
    </location>
</feature>
<feature type="compositionally biased region" description="Low complexity" evidence="1">
    <location>
        <begin position="316"/>
        <end position="325"/>
    </location>
</feature>
<dbReference type="Proteomes" id="UP000077266">
    <property type="component" value="Unassembled WGS sequence"/>
</dbReference>
<feature type="compositionally biased region" description="Basic and acidic residues" evidence="1">
    <location>
        <begin position="306"/>
        <end position="315"/>
    </location>
</feature>
<proteinExistence type="predicted"/>
<protein>
    <submittedName>
        <fullName evidence="2">Uncharacterized protein</fullName>
    </submittedName>
</protein>
<accession>A0A165CER6</accession>
<feature type="compositionally biased region" description="Pro residues" evidence="1">
    <location>
        <begin position="273"/>
        <end position="282"/>
    </location>
</feature>
<reference evidence="2 3" key="1">
    <citation type="journal article" date="2016" name="Mol. Biol. Evol.">
        <title>Comparative Genomics of Early-Diverging Mushroom-Forming Fungi Provides Insights into the Origins of Lignocellulose Decay Capabilities.</title>
        <authorList>
            <person name="Nagy L.G."/>
            <person name="Riley R."/>
            <person name="Tritt A."/>
            <person name="Adam C."/>
            <person name="Daum C."/>
            <person name="Floudas D."/>
            <person name="Sun H."/>
            <person name="Yadav J.S."/>
            <person name="Pangilinan J."/>
            <person name="Larsson K.H."/>
            <person name="Matsuura K."/>
            <person name="Barry K."/>
            <person name="Labutti K."/>
            <person name="Kuo R."/>
            <person name="Ohm R.A."/>
            <person name="Bhattacharya S.S."/>
            <person name="Shirouzu T."/>
            <person name="Yoshinaga Y."/>
            <person name="Martin F.M."/>
            <person name="Grigoriev I.V."/>
            <person name="Hibbett D.S."/>
        </authorList>
    </citation>
    <scope>NUCLEOTIDE SEQUENCE [LARGE SCALE GENOMIC DNA]</scope>
    <source>
        <strain evidence="2 3">HHB12029</strain>
    </source>
</reference>
<evidence type="ECO:0000313" key="3">
    <source>
        <dbReference type="Proteomes" id="UP000077266"/>
    </source>
</evidence>
<feature type="compositionally biased region" description="Acidic residues" evidence="1">
    <location>
        <begin position="334"/>
        <end position="347"/>
    </location>
</feature>
<dbReference type="EMBL" id="KV426330">
    <property type="protein sequence ID" value="KZV82334.1"/>
    <property type="molecule type" value="Genomic_DNA"/>
</dbReference>
<feature type="compositionally biased region" description="Basic and acidic residues" evidence="1">
    <location>
        <begin position="160"/>
        <end position="178"/>
    </location>
</feature>
<evidence type="ECO:0000313" key="2">
    <source>
        <dbReference type="EMBL" id="KZV82334.1"/>
    </source>
</evidence>
<gene>
    <name evidence="2" type="ORF">EXIGLDRAFT_755010</name>
</gene>
<feature type="compositionally biased region" description="Low complexity" evidence="1">
    <location>
        <begin position="93"/>
        <end position="138"/>
    </location>
</feature>
<feature type="region of interest" description="Disordered" evidence="1">
    <location>
        <begin position="750"/>
        <end position="837"/>
    </location>
</feature>
<name>A0A165CER6_EXIGL</name>
<dbReference type="InParanoid" id="A0A165CER6"/>
<feature type="compositionally biased region" description="Basic and acidic residues" evidence="1">
    <location>
        <begin position="73"/>
        <end position="86"/>
    </location>
</feature>